<dbReference type="InterPro" id="IPR056279">
    <property type="entry name" value="Aip3p_Bud6_N"/>
</dbReference>
<accession>C4R0G9</accession>
<protein>
    <submittedName>
        <fullName evidence="5">Actin-and formin-interacting protein, involved in actin cable nucleation and polarized cell growth</fullName>
    </submittedName>
</protein>
<dbReference type="GO" id="GO:0099503">
    <property type="term" value="C:secretory vesicle"/>
    <property type="evidence" value="ECO:0007669"/>
    <property type="project" value="EnsemblFungi"/>
</dbReference>
<dbReference type="SMART" id="SM00806">
    <property type="entry name" value="AIP3"/>
    <property type="match status" value="1"/>
</dbReference>
<dbReference type="KEGG" id="ppa:PAS_chr2-1_0372"/>
<dbReference type="GO" id="GO:0007118">
    <property type="term" value="P:budding cell apical bud growth"/>
    <property type="evidence" value="ECO:0007669"/>
    <property type="project" value="EnsemblFungi"/>
</dbReference>
<gene>
    <name evidence="5" type="ordered locus">PAS_chr2-1_0372</name>
</gene>
<dbReference type="EMBL" id="FN392320">
    <property type="protein sequence ID" value="CAY68993.1"/>
    <property type="molecule type" value="Genomic_DNA"/>
</dbReference>
<dbReference type="Gene3D" id="1.20.58.1540">
    <property type="entry name" value="Actin interacting protein 3, C-terminal domain"/>
    <property type="match status" value="1"/>
</dbReference>
<feature type="coiled-coil region" evidence="2">
    <location>
        <begin position="539"/>
        <end position="598"/>
    </location>
</feature>
<feature type="compositionally biased region" description="Polar residues" evidence="3">
    <location>
        <begin position="146"/>
        <end position="159"/>
    </location>
</feature>
<sequence length="715" mass="79817">MHILASSRSASPTGSTTMSDTSNGQRHSSHYSATSVLVNTKRLVETLTRWAKGTSSAADVSDAYVQLGNVFKLACRTFQQAGVDITNIGDIPRDLRVILQAAIYEEQSQQTLDKYLPDIRKIITNLITKLKEKQQQMREIEDSKNLGRNLSAHSSQRSVSGPPVSKAYSQRSSSSADNSPQSKDPLAKLQKEESLKRRASRRFSAYQYAKLANFVPEREYPVPNPTGSKSPYQELSNPNSAARSLSKSPESVKSSSRFASSNVPALTSEVGQTNSPSGSKSSHAPDGERVHIYLKLHQETKKANISIPTSLTSLRLLFIQKFSYSPGTDAFPDIYIEDPKVSVRYELEESYLGDIQEGTILSLNVPDPTTILIKGLEAQLSSLKLQVSEVQTNVLSEVKDIVATNNRNPSIAATDDSSSSKTMVNGAALSNADLDELVSIRQDLSKAKQVYSDNKNNFTKTVHSLLEKLQQFQSANVSSSHSANRTIMINSQERLSVECETLLTKTDDLQDIIEGLRKDVSTRRARPSKKNLQYVSKEIEEAKADLKKVSEYIANEKETWKKIWESELNTVCEEQKFLNLQEELVEDLNEDLARAYETFSLVEECCEQLEKTPASKITPNLPIPEPGENLNNVRTALMSEVELLQPDHQNRVEAIERAERLREKQKQLTMVNEFQEELGGFVEGQKLKKSGGIEETEKIRKLKDEQNLKGNYGYL</sequence>
<dbReference type="FunCoup" id="C4R0G9">
    <property type="interactions" value="67"/>
</dbReference>
<dbReference type="OMA" id="RFSAYHM"/>
<feature type="region of interest" description="Disordered" evidence="3">
    <location>
        <begin position="138"/>
        <end position="199"/>
    </location>
</feature>
<feature type="region of interest" description="Disordered" evidence="3">
    <location>
        <begin position="218"/>
        <end position="286"/>
    </location>
</feature>
<dbReference type="GO" id="GO:0007124">
    <property type="term" value="P:pseudohyphal growth"/>
    <property type="evidence" value="ECO:0007669"/>
    <property type="project" value="EnsemblFungi"/>
</dbReference>
<evidence type="ECO:0000256" key="2">
    <source>
        <dbReference type="SAM" id="Coils"/>
    </source>
</evidence>
<dbReference type="SMR" id="C4R0G9"/>
<dbReference type="GO" id="GO:0090338">
    <property type="term" value="P:positive regulation of formin-nucleated actin cable assembly"/>
    <property type="evidence" value="ECO:0007669"/>
    <property type="project" value="EnsemblFungi"/>
</dbReference>
<feature type="domain" description="Actin interacting protein 3 C-terminal" evidence="4">
    <location>
        <begin position="293"/>
        <end position="705"/>
    </location>
</feature>
<dbReference type="GO" id="GO:0005816">
    <property type="term" value="C:spindle pole body"/>
    <property type="evidence" value="ECO:0007669"/>
    <property type="project" value="EnsemblFungi"/>
</dbReference>
<dbReference type="InterPro" id="IPR005613">
    <property type="entry name" value="AIP3_C"/>
</dbReference>
<dbReference type="InterPro" id="IPR051825">
    <property type="entry name" value="SRCIN1"/>
</dbReference>
<dbReference type="RefSeq" id="XP_002491273.1">
    <property type="nucleotide sequence ID" value="XM_002491228.1"/>
</dbReference>
<dbReference type="GO" id="GO:0032880">
    <property type="term" value="P:regulation of protein localization"/>
    <property type="evidence" value="ECO:0007669"/>
    <property type="project" value="EnsemblFungi"/>
</dbReference>
<dbReference type="GO" id="GO:0005935">
    <property type="term" value="C:cellular bud neck"/>
    <property type="evidence" value="ECO:0007669"/>
    <property type="project" value="EnsemblFungi"/>
</dbReference>
<proteinExistence type="predicted"/>
<feature type="compositionally biased region" description="Polar residues" evidence="3">
    <location>
        <begin position="225"/>
        <end position="243"/>
    </location>
</feature>
<dbReference type="Pfam" id="PF03915">
    <property type="entry name" value="AIP3"/>
    <property type="match status" value="1"/>
</dbReference>
<feature type="compositionally biased region" description="Basic and acidic residues" evidence="3">
    <location>
        <begin position="185"/>
        <end position="196"/>
    </location>
</feature>
<dbReference type="GO" id="GO:0008047">
    <property type="term" value="F:enzyme activator activity"/>
    <property type="evidence" value="ECO:0007669"/>
    <property type="project" value="EnsemblFungi"/>
</dbReference>
<dbReference type="GO" id="GO:0043332">
    <property type="term" value="C:mating projection tip"/>
    <property type="evidence" value="ECO:0007669"/>
    <property type="project" value="EnsemblFungi"/>
</dbReference>
<dbReference type="STRING" id="644223.C4R0G9"/>
<keyword evidence="1 2" id="KW-0175">Coiled coil</keyword>
<organism evidence="5 6">
    <name type="scientific">Komagataella phaffii (strain GS115 / ATCC 20864)</name>
    <name type="common">Yeast</name>
    <name type="synonym">Pichia pastoris</name>
    <dbReference type="NCBI Taxonomy" id="644223"/>
    <lineage>
        <taxon>Eukaryota</taxon>
        <taxon>Fungi</taxon>
        <taxon>Dikarya</taxon>
        <taxon>Ascomycota</taxon>
        <taxon>Saccharomycotina</taxon>
        <taxon>Pichiomycetes</taxon>
        <taxon>Pichiales</taxon>
        <taxon>Pichiaceae</taxon>
        <taxon>Komagataella</taxon>
    </lineage>
</organism>
<dbReference type="GeneID" id="8199060"/>
<dbReference type="HOGENOM" id="CLU_005287_0_0_1"/>
<dbReference type="InParanoid" id="C4R0G9"/>
<feature type="compositionally biased region" description="Low complexity" evidence="3">
    <location>
        <begin position="165"/>
        <end position="184"/>
    </location>
</feature>
<evidence type="ECO:0000256" key="3">
    <source>
        <dbReference type="SAM" id="MobiDB-lite"/>
    </source>
</evidence>
<dbReference type="AlphaFoldDB" id="C4R0G9"/>
<name>C4R0G9_KOMPG</name>
<dbReference type="GO" id="GO:0005519">
    <property type="term" value="F:cytoskeletal regulatory protein binding"/>
    <property type="evidence" value="ECO:0007669"/>
    <property type="project" value="EnsemblFungi"/>
</dbReference>
<evidence type="ECO:0000313" key="6">
    <source>
        <dbReference type="Proteomes" id="UP000000314"/>
    </source>
</evidence>
<dbReference type="GO" id="GO:0000133">
    <property type="term" value="C:polarisome"/>
    <property type="evidence" value="ECO:0007669"/>
    <property type="project" value="EnsemblFungi"/>
</dbReference>
<feature type="region of interest" description="Disordered" evidence="3">
    <location>
        <begin position="1"/>
        <end position="31"/>
    </location>
</feature>
<dbReference type="GO" id="GO:0007121">
    <property type="term" value="P:bipolar cellular bud site selection"/>
    <property type="evidence" value="ECO:0007669"/>
    <property type="project" value="EnsemblFungi"/>
</dbReference>
<dbReference type="GO" id="GO:0051017">
    <property type="term" value="P:actin filament bundle assembly"/>
    <property type="evidence" value="ECO:0007669"/>
    <property type="project" value="EnsemblFungi"/>
</dbReference>
<dbReference type="Proteomes" id="UP000000314">
    <property type="component" value="Chromosome 2"/>
</dbReference>
<dbReference type="Pfam" id="PF23153">
    <property type="entry name" value="Aip3p_Bud6_N"/>
    <property type="match status" value="1"/>
</dbReference>
<dbReference type="GO" id="GO:0005934">
    <property type="term" value="C:cellular bud tip"/>
    <property type="evidence" value="ECO:0007669"/>
    <property type="project" value="EnsemblFungi"/>
</dbReference>
<keyword evidence="6" id="KW-1185">Reference proteome</keyword>
<dbReference type="PANTHER" id="PTHR22741">
    <property type="entry name" value="P140CAP/SNIP-RELATED"/>
    <property type="match status" value="1"/>
</dbReference>
<reference evidence="5 6" key="1">
    <citation type="journal article" date="2009" name="Nat. Biotechnol.">
        <title>Genome sequence of the recombinant protein production host Pichia pastoris.</title>
        <authorList>
            <person name="De Schutter K."/>
            <person name="Lin Y.C."/>
            <person name="Tiels P."/>
            <person name="Van Hecke A."/>
            <person name="Glinka S."/>
            <person name="Weber-Lehmann J."/>
            <person name="Rouze P."/>
            <person name="Van de Peer Y."/>
            <person name="Callewaert N."/>
        </authorList>
    </citation>
    <scope>NUCLEOTIDE SEQUENCE [LARGE SCALE GENOMIC DNA]</scope>
    <source>
        <strain evidence="6">GS115 / ATCC 20864</strain>
    </source>
</reference>
<dbReference type="eggNOG" id="ENOG502QS95">
    <property type="taxonomic scope" value="Eukaryota"/>
</dbReference>
<evidence type="ECO:0000259" key="4">
    <source>
        <dbReference type="SMART" id="SM00806"/>
    </source>
</evidence>
<evidence type="ECO:0000256" key="1">
    <source>
        <dbReference type="ARBA" id="ARBA00023054"/>
    </source>
</evidence>
<feature type="compositionally biased region" description="Polar residues" evidence="3">
    <location>
        <begin position="257"/>
        <end position="282"/>
    </location>
</feature>
<dbReference type="GO" id="GO:0071474">
    <property type="term" value="P:cellular hyperosmotic response"/>
    <property type="evidence" value="ECO:0007669"/>
    <property type="project" value="EnsemblFungi"/>
</dbReference>
<dbReference type="GO" id="GO:0051127">
    <property type="term" value="P:positive regulation of actin nucleation"/>
    <property type="evidence" value="ECO:0007669"/>
    <property type="project" value="EnsemblFungi"/>
</dbReference>
<dbReference type="InterPro" id="IPR022782">
    <property type="entry name" value="AIP3-like_C"/>
</dbReference>
<dbReference type="GO" id="GO:0003779">
    <property type="term" value="F:actin binding"/>
    <property type="evidence" value="ECO:0007669"/>
    <property type="project" value="EnsemblFungi"/>
</dbReference>
<evidence type="ECO:0000313" key="5">
    <source>
        <dbReference type="EMBL" id="CAY68993.1"/>
    </source>
</evidence>
<dbReference type="GO" id="GO:0000131">
    <property type="term" value="C:incipient cellular bud site"/>
    <property type="evidence" value="ECO:0007669"/>
    <property type="project" value="EnsemblFungi"/>
</dbReference>
<dbReference type="PANTHER" id="PTHR22741:SF10">
    <property type="entry name" value="COILED-COIL DOMAIN-CONTAINING PROTEIN CG32809"/>
    <property type="match status" value="1"/>
</dbReference>
<feature type="compositionally biased region" description="Low complexity" evidence="3">
    <location>
        <begin position="244"/>
        <end position="256"/>
    </location>
</feature>
<dbReference type="OrthoDB" id="783096at2759"/>
<dbReference type="GO" id="GO:0030953">
    <property type="term" value="P:astral microtubule organization"/>
    <property type="evidence" value="ECO:0007669"/>
    <property type="project" value="EnsemblFungi"/>
</dbReference>